<feature type="transmembrane region" description="Helical" evidence="19">
    <location>
        <begin position="198"/>
        <end position="215"/>
    </location>
</feature>
<evidence type="ECO:0000256" key="16">
    <source>
        <dbReference type="ARBA" id="ARBA00032853"/>
    </source>
</evidence>
<comment type="catalytic activity">
    <reaction evidence="17 19">
        <text>alpha-ribazole + adenosylcob(III)inamide-GDP = adenosylcob(III)alamin + GMP + H(+)</text>
        <dbReference type="Rhea" id="RHEA:16049"/>
        <dbReference type="ChEBI" id="CHEBI:10329"/>
        <dbReference type="ChEBI" id="CHEBI:15378"/>
        <dbReference type="ChEBI" id="CHEBI:18408"/>
        <dbReference type="ChEBI" id="CHEBI:58115"/>
        <dbReference type="ChEBI" id="CHEBI:60487"/>
        <dbReference type="EC" id="2.7.8.26"/>
    </reaction>
</comment>
<dbReference type="HAMAP" id="MF_00719">
    <property type="entry name" value="CobS"/>
    <property type="match status" value="1"/>
</dbReference>
<evidence type="ECO:0000256" key="10">
    <source>
        <dbReference type="ARBA" id="ARBA00022692"/>
    </source>
</evidence>
<dbReference type="GO" id="GO:0051073">
    <property type="term" value="F:adenosylcobinamide-GDP ribazoletransferase activity"/>
    <property type="evidence" value="ECO:0007669"/>
    <property type="project" value="UniProtKB-UniRule"/>
</dbReference>
<evidence type="ECO:0000256" key="14">
    <source>
        <dbReference type="ARBA" id="ARBA00025228"/>
    </source>
</evidence>
<gene>
    <name evidence="19 20" type="primary">cobS</name>
    <name evidence="20" type="ORF">DU478_18475</name>
</gene>
<evidence type="ECO:0000256" key="7">
    <source>
        <dbReference type="ARBA" id="ARBA00022475"/>
    </source>
</evidence>
<dbReference type="OrthoDB" id="9794626at2"/>
<feature type="transmembrane region" description="Helical" evidence="19">
    <location>
        <begin position="54"/>
        <end position="75"/>
    </location>
</feature>
<feature type="transmembrane region" description="Helical" evidence="19">
    <location>
        <begin position="170"/>
        <end position="192"/>
    </location>
</feature>
<keyword evidence="9 19" id="KW-0808">Transferase</keyword>
<keyword evidence="7 19" id="KW-1003">Cell membrane</keyword>
<keyword evidence="8 19" id="KW-0169">Cobalamin biosynthesis</keyword>
<organism evidence="20 21">
    <name type="scientific">Thalassococcus profundi</name>
    <dbReference type="NCBI Taxonomy" id="2282382"/>
    <lineage>
        <taxon>Bacteria</taxon>
        <taxon>Pseudomonadati</taxon>
        <taxon>Pseudomonadota</taxon>
        <taxon>Alphaproteobacteria</taxon>
        <taxon>Rhodobacterales</taxon>
        <taxon>Roseobacteraceae</taxon>
        <taxon>Thalassococcus</taxon>
    </lineage>
</organism>
<dbReference type="Proteomes" id="UP000253977">
    <property type="component" value="Unassembled WGS sequence"/>
</dbReference>
<comment type="pathway">
    <text evidence="3 19">Cofactor biosynthesis; adenosylcobalamin biosynthesis; adenosylcobalamin from cob(II)yrinate a,c-diamide: step 7/7.</text>
</comment>
<dbReference type="GO" id="GO:0009236">
    <property type="term" value="P:cobalamin biosynthetic process"/>
    <property type="evidence" value="ECO:0007669"/>
    <property type="project" value="UniProtKB-UniRule"/>
</dbReference>
<evidence type="ECO:0000256" key="8">
    <source>
        <dbReference type="ARBA" id="ARBA00022573"/>
    </source>
</evidence>
<dbReference type="Pfam" id="PF02654">
    <property type="entry name" value="CobS"/>
    <property type="match status" value="1"/>
</dbReference>
<keyword evidence="21" id="KW-1185">Reference proteome</keyword>
<name>A0A369THA0_9RHOB</name>
<evidence type="ECO:0000256" key="5">
    <source>
        <dbReference type="ARBA" id="ARBA00013200"/>
    </source>
</evidence>
<dbReference type="InterPro" id="IPR003805">
    <property type="entry name" value="CobS"/>
</dbReference>
<evidence type="ECO:0000256" key="1">
    <source>
        <dbReference type="ARBA" id="ARBA00001946"/>
    </source>
</evidence>
<evidence type="ECO:0000256" key="11">
    <source>
        <dbReference type="ARBA" id="ARBA00022842"/>
    </source>
</evidence>
<keyword evidence="12 19" id="KW-1133">Transmembrane helix</keyword>
<keyword evidence="10 19" id="KW-0812">Transmembrane</keyword>
<comment type="function">
    <text evidence="14 19">Joins adenosylcobinamide-GDP and alpha-ribazole to generate adenosylcobalamin (Ado-cobalamin). Also synthesizes adenosylcobalamin 5'-phosphate from adenosylcobinamide-GDP and alpha-ribazole 5'-phosphate.</text>
</comment>
<comment type="similarity">
    <text evidence="4 19">Belongs to the CobS family.</text>
</comment>
<evidence type="ECO:0000256" key="9">
    <source>
        <dbReference type="ARBA" id="ARBA00022679"/>
    </source>
</evidence>
<evidence type="ECO:0000256" key="13">
    <source>
        <dbReference type="ARBA" id="ARBA00023136"/>
    </source>
</evidence>
<accession>A0A369THA0</accession>
<dbReference type="NCBIfam" id="TIGR00317">
    <property type="entry name" value="cobS"/>
    <property type="match status" value="1"/>
</dbReference>
<dbReference type="GO" id="GO:0005886">
    <property type="term" value="C:plasma membrane"/>
    <property type="evidence" value="ECO:0007669"/>
    <property type="project" value="UniProtKB-SubCell"/>
</dbReference>
<protein>
    <recommendedName>
        <fullName evidence="6 19">Adenosylcobinamide-GDP ribazoletransferase</fullName>
        <ecNumber evidence="5 19">2.7.8.26</ecNumber>
    </recommendedName>
    <alternativeName>
        <fullName evidence="16 19">Cobalamin synthase</fullName>
    </alternativeName>
    <alternativeName>
        <fullName evidence="15 19">Cobalamin-5'-phosphate synthase</fullName>
    </alternativeName>
</protein>
<feature type="transmembrane region" description="Helical" evidence="19">
    <location>
        <begin position="137"/>
        <end position="158"/>
    </location>
</feature>
<evidence type="ECO:0000256" key="2">
    <source>
        <dbReference type="ARBA" id="ARBA00004651"/>
    </source>
</evidence>
<proteinExistence type="inferred from homology"/>
<evidence type="ECO:0000256" key="6">
    <source>
        <dbReference type="ARBA" id="ARBA00015850"/>
    </source>
</evidence>
<comment type="catalytic activity">
    <reaction evidence="18 19">
        <text>alpha-ribazole 5'-phosphate + adenosylcob(III)inamide-GDP = adenosylcob(III)alamin 5'-phosphate + GMP + H(+)</text>
        <dbReference type="Rhea" id="RHEA:23560"/>
        <dbReference type="ChEBI" id="CHEBI:15378"/>
        <dbReference type="ChEBI" id="CHEBI:57918"/>
        <dbReference type="ChEBI" id="CHEBI:58115"/>
        <dbReference type="ChEBI" id="CHEBI:60487"/>
        <dbReference type="ChEBI" id="CHEBI:60493"/>
        <dbReference type="EC" id="2.7.8.26"/>
    </reaction>
</comment>
<evidence type="ECO:0000256" key="18">
    <source>
        <dbReference type="ARBA" id="ARBA00049504"/>
    </source>
</evidence>
<dbReference type="PANTHER" id="PTHR34148:SF1">
    <property type="entry name" value="ADENOSYLCOBINAMIDE-GDP RIBAZOLETRANSFERASE"/>
    <property type="match status" value="1"/>
</dbReference>
<evidence type="ECO:0000256" key="19">
    <source>
        <dbReference type="HAMAP-Rule" id="MF_00719"/>
    </source>
</evidence>
<dbReference type="AlphaFoldDB" id="A0A369THA0"/>
<comment type="cofactor">
    <cofactor evidence="1 19">
        <name>Mg(2+)</name>
        <dbReference type="ChEBI" id="CHEBI:18420"/>
    </cofactor>
</comment>
<dbReference type="RefSeq" id="WP_114512444.1">
    <property type="nucleotide sequence ID" value="NZ_QPMK01000018.1"/>
</dbReference>
<evidence type="ECO:0000256" key="12">
    <source>
        <dbReference type="ARBA" id="ARBA00022989"/>
    </source>
</evidence>
<evidence type="ECO:0000256" key="4">
    <source>
        <dbReference type="ARBA" id="ARBA00010561"/>
    </source>
</evidence>
<sequence length="247" mass="25066">MDRLHQVRLAMMMLTRVPMGRLPDPAPTLAASAWAFPFVGIATGGVGWAALQGGLALGLAPALAALLALAAATWVTGGLHEDGFADFADGIGGGRDRDHCLEIMRDSRIGSYGVVALVLMIAMKAAALAQLGPQASLAAFVLLGLASRLLMLATLIWVPPARTDGLGRTASGVSAKAFVFGALATALCALMLGPSILPGLLVMALSAALLASLAYKRIQGQTGDVLGAVQSVSETVGWVAVSALLVG</sequence>
<comment type="subcellular location">
    <subcellularLocation>
        <location evidence="2 19">Cell membrane</location>
        <topology evidence="2 19">Multi-pass membrane protein</topology>
    </subcellularLocation>
</comment>
<feature type="transmembrane region" description="Helical" evidence="19">
    <location>
        <begin position="109"/>
        <end position="131"/>
    </location>
</feature>
<evidence type="ECO:0000313" key="20">
    <source>
        <dbReference type="EMBL" id="RDD64721.1"/>
    </source>
</evidence>
<dbReference type="EC" id="2.7.8.26" evidence="5 19"/>
<comment type="caution">
    <text evidence="20">The sequence shown here is derived from an EMBL/GenBank/DDBJ whole genome shotgun (WGS) entry which is preliminary data.</text>
</comment>
<dbReference type="UniPathway" id="UPA00148">
    <property type="reaction ID" value="UER00238"/>
</dbReference>
<keyword evidence="11 19" id="KW-0460">Magnesium</keyword>
<keyword evidence="13 19" id="KW-0472">Membrane</keyword>
<dbReference type="EMBL" id="QPMK01000018">
    <property type="protein sequence ID" value="RDD64721.1"/>
    <property type="molecule type" value="Genomic_DNA"/>
</dbReference>
<evidence type="ECO:0000256" key="15">
    <source>
        <dbReference type="ARBA" id="ARBA00032605"/>
    </source>
</evidence>
<dbReference type="PANTHER" id="PTHR34148">
    <property type="entry name" value="ADENOSYLCOBINAMIDE-GDP RIBAZOLETRANSFERASE"/>
    <property type="match status" value="1"/>
</dbReference>
<reference evidence="20 21" key="1">
    <citation type="submission" date="2018-07" db="EMBL/GenBank/DDBJ databases">
        <title>Thalassococcus profundi sp. nov., a marine bacterium isolated from deep seawater of Okinawa Trough.</title>
        <authorList>
            <person name="Yu M."/>
        </authorList>
    </citation>
    <scope>NUCLEOTIDE SEQUENCE [LARGE SCALE GENOMIC DNA]</scope>
    <source>
        <strain evidence="20 21">WRAS1</strain>
    </source>
</reference>
<evidence type="ECO:0000256" key="17">
    <source>
        <dbReference type="ARBA" id="ARBA00048623"/>
    </source>
</evidence>
<evidence type="ECO:0000256" key="3">
    <source>
        <dbReference type="ARBA" id="ARBA00004663"/>
    </source>
</evidence>
<evidence type="ECO:0000313" key="21">
    <source>
        <dbReference type="Proteomes" id="UP000253977"/>
    </source>
</evidence>
<dbReference type="GO" id="GO:0008818">
    <property type="term" value="F:cobalamin 5'-phosphate synthase activity"/>
    <property type="evidence" value="ECO:0007669"/>
    <property type="project" value="UniProtKB-UniRule"/>
</dbReference>